<gene>
    <name evidence="2" type="ORF">KSB_45040</name>
</gene>
<keyword evidence="3" id="KW-1185">Reference proteome</keyword>
<dbReference type="Proteomes" id="UP000654345">
    <property type="component" value="Unassembled WGS sequence"/>
</dbReference>
<dbReference type="InterPro" id="IPR027417">
    <property type="entry name" value="P-loop_NTPase"/>
</dbReference>
<comment type="caution">
    <text evidence="2">The sequence shown here is derived from an EMBL/GenBank/DDBJ whole genome shotgun (WGS) entry which is preliminary data.</text>
</comment>
<protein>
    <recommendedName>
        <fullName evidence="4">ATP-binding protein</fullName>
    </recommendedName>
</protein>
<feature type="region of interest" description="Disordered" evidence="1">
    <location>
        <begin position="1362"/>
        <end position="1402"/>
    </location>
</feature>
<accession>A0ABQ3UT76</accession>
<reference evidence="2 3" key="1">
    <citation type="journal article" date="2021" name="Int. J. Syst. Evol. Microbiol.">
        <title>Reticulibacter mediterranei gen. nov., sp. nov., within the new family Reticulibacteraceae fam. nov., and Ktedonospora formicarum gen. nov., sp. nov., Ktedonobacter robiniae sp. nov., Dictyobacter formicarum sp. nov. and Dictyobacter arantiisoli sp. nov., belonging to the class Ktedonobacteria.</title>
        <authorList>
            <person name="Yabe S."/>
            <person name="Zheng Y."/>
            <person name="Wang C.M."/>
            <person name="Sakai Y."/>
            <person name="Abe K."/>
            <person name="Yokota A."/>
            <person name="Donadio S."/>
            <person name="Cavaletti L."/>
            <person name="Monciardini P."/>
        </authorList>
    </citation>
    <scope>NUCLEOTIDE SEQUENCE [LARGE SCALE GENOMIC DNA]</scope>
    <source>
        <strain evidence="2 3">SOSP1-30</strain>
    </source>
</reference>
<dbReference type="PANTHER" id="PTHR42957:SF2">
    <property type="entry name" value="HELICASE HERA CENTRAL DOMAIN-CONTAINING PROTEIN"/>
    <property type="match status" value="1"/>
</dbReference>
<feature type="compositionally biased region" description="Basic and acidic residues" evidence="1">
    <location>
        <begin position="1379"/>
        <end position="1394"/>
    </location>
</feature>
<evidence type="ECO:0008006" key="4">
    <source>
        <dbReference type="Google" id="ProtNLM"/>
    </source>
</evidence>
<dbReference type="EMBL" id="BNJG01000002">
    <property type="protein sequence ID" value="GHO56029.1"/>
    <property type="molecule type" value="Genomic_DNA"/>
</dbReference>
<dbReference type="RefSeq" id="WP_201372618.1">
    <property type="nucleotide sequence ID" value="NZ_BNJG01000002.1"/>
</dbReference>
<evidence type="ECO:0000313" key="2">
    <source>
        <dbReference type="EMBL" id="GHO56029.1"/>
    </source>
</evidence>
<organism evidence="2 3">
    <name type="scientific">Ktedonobacter robiniae</name>
    <dbReference type="NCBI Taxonomy" id="2778365"/>
    <lineage>
        <taxon>Bacteria</taxon>
        <taxon>Bacillati</taxon>
        <taxon>Chloroflexota</taxon>
        <taxon>Ktedonobacteria</taxon>
        <taxon>Ktedonobacterales</taxon>
        <taxon>Ktedonobacteraceae</taxon>
        <taxon>Ktedonobacter</taxon>
    </lineage>
</organism>
<dbReference type="SUPFAM" id="SSF52540">
    <property type="entry name" value="P-loop containing nucleoside triphosphate hydrolases"/>
    <property type="match status" value="1"/>
</dbReference>
<dbReference type="InterPro" id="IPR008571">
    <property type="entry name" value="HerA-like"/>
</dbReference>
<name>A0ABQ3UT76_9CHLR</name>
<evidence type="ECO:0000313" key="3">
    <source>
        <dbReference type="Proteomes" id="UP000654345"/>
    </source>
</evidence>
<dbReference type="PANTHER" id="PTHR42957">
    <property type="entry name" value="HELICASE MJ1565-RELATED"/>
    <property type="match status" value="1"/>
</dbReference>
<evidence type="ECO:0000256" key="1">
    <source>
        <dbReference type="SAM" id="MobiDB-lite"/>
    </source>
</evidence>
<dbReference type="Gene3D" id="3.40.50.300">
    <property type="entry name" value="P-loop containing nucleotide triphosphate hydrolases"/>
    <property type="match status" value="1"/>
</dbReference>
<sequence>MTTDLSHRPFQDLDPTLFSHLLTEKAAEEIEKRLENSAPGNCLRISDLPIAVMRELAQRLYQSKGGSTYICFLIKDEETKEHPWQVKAAQLIALRNTEDKPLLVFIAPGLHTSAEDSFDVSTFTDLSFTNLGQILRKAVLAQLPAILQPQITKLLDRVTHFGGRLTDDQIVKFLLTIGQNGATVTAIGCSLYQLDLIPDRALFESEDSDNEYLEACIKRNVHARQILTDSSTTLLTRIYRLKLEPNSIQTKLYSFLKEYTLEKVTQWGKVIATDPAHQDLSFDLWPFAKSEPECLLYVNPLKLPVRQNGETPVKLFHPIKTKHLTVSWETEPEFKNINHLDHFRVEVVDSAGSVLFESGRVKVKKGASKRMSHAIKDVADVGLEEGLYFLRVRAYTMDGVLLNKEDRENDPEVRRNPHDPSSKRINETEEFLYIDDNSITIDPPETVRNQTVTSYQEAYLCALDRLLGSVGRGEMAIKIKGLKPEKASWAHVGGRGHAVEEIFNVRFGPNNSYSLPLSGVLADIERRTLTLEDPLGRWTLDLSEHNGPSPRIKGRRTTEREKIYIPPDFQEARRRLLYAISSMEQIDAEIAEQELSTPSAAGLLIATISLLPLADEIEQYFASYRNWLSRISKDLTSLSDMDRQSSLQSELLVALDIDVVQATIEHGMNSKVAIRLLAPTHPLRLWWHLQHQRLAEAWLGNAFEADNPRSLFSSAVINYLRQLTPRYLPQLLLDTADQFYLDNGSLTPFWQLYLPANIHDSRSIRSRLVSSLGIQTHMSSSSSIRVDELAKKLRHYLEQHPYVSTLKLNVFNPGDAHLIADALVELQKGRPDAKYPTQHLKYQIQLFSESGILDDIGGALEDLLSPNRQVSETQDEFTLTSRNLLFPKLRFARNQFSDFKENPERFAAHISLLLNVFPASVSLENALEKGRSSYLHGLIQEPVTWFNNKQGNLAWLHQLRPGQARELSAVPDASRQLADVLTQFAHLQSLLCTKSAQIPLRPTVCLTLDLDEKSLLYQVHTASDWVLIVDSNLGLEYFDSAPELDRPVFVLDFAPEYLEATGEHLMLTTQATDEVVNILGPVLERYGINEGESQELLFFRLLRSLSGPLTLRLLAAPKLADEVISLALARLFLEQYGLLGNRVVIPLDAHINLFHQDPGFSRRRSDLLMVEVEPEKRVMVFHLLEVKSRRYGAEHGLENEIEEQLTNTQRVLQDRFDPRRPLLEREVRTKELITLLDFYLKRALRYGLIESEIAEQMSDFFISLDQGYALQFVSRGLIFDLSSASLKETTNANVTFHFIGTEYISRMVQQGLRSLNFISMYVEQAESIPILSSQSFSAMQRDPSFNSIRSALTTTSFGARALSRGNGATSKDAPTNVPETKHLADPRISRKEEEPGLLSKPFEPSVEASVGESLTNSMAEKALALDPELSSSSAAAVNNDPAPASSAILEGQEPIIDVLVGDTRMTPQYGVLGSGGGRIIGLDLNGVNTISLFGVQGAGKSYTIGTVVEMATQYSPGVNRLPHPLATVIFHYHESQDYAPEFVSMVQPNNREEELQRLRVEFGAEAAALSDVLILTSADKVAARRREFPDVEVQPISFRSNELTVRDWLFLMNAVDNQSVYITQINKIMREYRNNLTIENVRKGIFTSRLNDAQKDLAEMRLDFAAEYISDTATPLADHLKAGRLIIVDLRDELIRKDQALGLFVVMLTIFAGVGTHDENHLNKLIVFDEAHKYMTGSELTNQVVSVIRQMRHQGVSVLIASQDPLSLPGTVIELSSIILLHRFNSPSWLKHIQKSVVALNELTSGQLALLKPGEAYIWANKATEPLFSQKAVKIRLRPRVTLHGGATKTAGDL</sequence>
<proteinExistence type="predicted"/>